<comment type="caution">
    <text evidence="2">The sequence shown here is derived from an EMBL/GenBank/DDBJ whole genome shotgun (WGS) entry which is preliminary data.</text>
</comment>
<sequence>MKSRVMMALGVVLLAGCSSHSSTQQWAQDNQIVISGQTIELKSNLWLNKMPTIGEVQDQTLHGALYLESQQTLPAELGVNAIMIKQGDETWLIDGEQLDLRTHDENQWEVAFVWQLAVDPEQPVDIAISVDHGDKQEWLVEKEVLIDTVY</sequence>
<dbReference type="OrthoDB" id="5814891at2"/>
<evidence type="ECO:0000256" key="1">
    <source>
        <dbReference type="SAM" id="SignalP"/>
    </source>
</evidence>
<organism evidence="2 3">
    <name type="scientific">Vibrio sinensis</name>
    <dbReference type="NCBI Taxonomy" id="2302434"/>
    <lineage>
        <taxon>Bacteria</taxon>
        <taxon>Pseudomonadati</taxon>
        <taxon>Pseudomonadota</taxon>
        <taxon>Gammaproteobacteria</taxon>
        <taxon>Vibrionales</taxon>
        <taxon>Vibrionaceae</taxon>
        <taxon>Vibrio</taxon>
    </lineage>
</organism>
<name>A0A3A6QP12_9VIBR</name>
<keyword evidence="3" id="KW-1185">Reference proteome</keyword>
<dbReference type="EMBL" id="QVMU01000002">
    <property type="protein sequence ID" value="RJX74435.1"/>
    <property type="molecule type" value="Genomic_DNA"/>
</dbReference>
<dbReference type="PROSITE" id="PS51257">
    <property type="entry name" value="PROKAR_LIPOPROTEIN"/>
    <property type="match status" value="1"/>
</dbReference>
<protein>
    <recommendedName>
        <fullName evidence="4">DNA polymerase III subunit beta</fullName>
    </recommendedName>
</protein>
<dbReference type="RefSeq" id="WP_120029771.1">
    <property type="nucleotide sequence ID" value="NZ_QVMU01000002.1"/>
</dbReference>
<gene>
    <name evidence="2" type="ORF">DZ860_04730</name>
</gene>
<dbReference type="Proteomes" id="UP000273252">
    <property type="component" value="Unassembled WGS sequence"/>
</dbReference>
<dbReference type="AlphaFoldDB" id="A0A3A6QP12"/>
<evidence type="ECO:0000313" key="2">
    <source>
        <dbReference type="EMBL" id="RJX74435.1"/>
    </source>
</evidence>
<evidence type="ECO:0008006" key="4">
    <source>
        <dbReference type="Google" id="ProtNLM"/>
    </source>
</evidence>
<evidence type="ECO:0000313" key="3">
    <source>
        <dbReference type="Proteomes" id="UP000273252"/>
    </source>
</evidence>
<keyword evidence="1" id="KW-0732">Signal</keyword>
<feature type="signal peptide" evidence="1">
    <location>
        <begin position="1"/>
        <end position="27"/>
    </location>
</feature>
<accession>A0A3A6QP12</accession>
<proteinExistence type="predicted"/>
<reference evidence="2 3" key="1">
    <citation type="submission" date="2018-08" db="EMBL/GenBank/DDBJ databases">
        <title>Vibrio isolated from the Eastern China Marginal Seas.</title>
        <authorList>
            <person name="Li Y."/>
        </authorList>
    </citation>
    <scope>NUCLEOTIDE SEQUENCE [LARGE SCALE GENOMIC DNA]</scope>
    <source>
        <strain evidence="2 3">BEI233</strain>
    </source>
</reference>
<feature type="chain" id="PRO_5017216472" description="DNA polymerase III subunit beta" evidence="1">
    <location>
        <begin position="28"/>
        <end position="150"/>
    </location>
</feature>